<protein>
    <submittedName>
        <fullName evidence="2">Uncharacterized protein</fullName>
    </submittedName>
</protein>
<proteinExistence type="predicted"/>
<keyword evidence="1" id="KW-0732">Signal</keyword>
<organism evidence="2">
    <name type="scientific">Menopon gallinae</name>
    <name type="common">poultry shaft louse</name>
    <dbReference type="NCBI Taxonomy" id="328185"/>
    <lineage>
        <taxon>Eukaryota</taxon>
        <taxon>Metazoa</taxon>
        <taxon>Ecdysozoa</taxon>
        <taxon>Arthropoda</taxon>
        <taxon>Hexapoda</taxon>
        <taxon>Insecta</taxon>
        <taxon>Pterygota</taxon>
        <taxon>Neoptera</taxon>
        <taxon>Paraneoptera</taxon>
        <taxon>Psocodea</taxon>
        <taxon>Troctomorpha</taxon>
        <taxon>Phthiraptera</taxon>
        <taxon>Amblycera</taxon>
        <taxon>Menoponidae</taxon>
        <taxon>Menopon</taxon>
    </lineage>
</organism>
<comment type="caution">
    <text evidence="2">The sequence shown here is derived from an EMBL/GenBank/DDBJ whole genome shotgun (WGS) entry which is preliminary data.</text>
</comment>
<evidence type="ECO:0000256" key="1">
    <source>
        <dbReference type="SAM" id="SignalP"/>
    </source>
</evidence>
<dbReference type="EMBL" id="JARGDH010000003">
    <property type="protein sequence ID" value="KAL0273820.1"/>
    <property type="molecule type" value="Genomic_DNA"/>
</dbReference>
<gene>
    <name evidence="2" type="ORF">PYX00_006401</name>
</gene>
<reference evidence="2" key="1">
    <citation type="journal article" date="2024" name="Gigascience">
        <title>Chromosome-level genome of the poultry shaft louse Menopon gallinae provides insight into the host-switching and adaptive evolution of parasitic lice.</title>
        <authorList>
            <person name="Xu Y."/>
            <person name="Ma L."/>
            <person name="Liu S."/>
            <person name="Liang Y."/>
            <person name="Liu Q."/>
            <person name="He Z."/>
            <person name="Tian L."/>
            <person name="Duan Y."/>
            <person name="Cai W."/>
            <person name="Li H."/>
            <person name="Song F."/>
        </authorList>
    </citation>
    <scope>NUCLEOTIDE SEQUENCE</scope>
    <source>
        <strain evidence="2">Cailab_2023a</strain>
    </source>
</reference>
<dbReference type="AlphaFoldDB" id="A0AAW2HX34"/>
<evidence type="ECO:0000313" key="2">
    <source>
        <dbReference type="EMBL" id="KAL0273820.1"/>
    </source>
</evidence>
<sequence length="101" mass="10938">MRTSTAALVCATLVTIFVIAESKPTIYMKNENDKLEPLLLPVSSTVIPIPVGHYQVRAGVGLKSNGKYKKQKVKLTKPDGPIKLITLSGLKKMAAEESKSN</sequence>
<name>A0AAW2HX34_9NEOP</name>
<feature type="signal peptide" evidence="1">
    <location>
        <begin position="1"/>
        <end position="22"/>
    </location>
</feature>
<feature type="chain" id="PRO_5043935013" evidence="1">
    <location>
        <begin position="23"/>
        <end position="101"/>
    </location>
</feature>
<accession>A0AAW2HX34</accession>